<evidence type="ECO:0000313" key="3">
    <source>
        <dbReference type="Proteomes" id="UP000678499"/>
    </source>
</evidence>
<proteinExistence type="predicted"/>
<organism evidence="2">
    <name type="scientific">Notodromas monacha</name>
    <dbReference type="NCBI Taxonomy" id="399045"/>
    <lineage>
        <taxon>Eukaryota</taxon>
        <taxon>Metazoa</taxon>
        <taxon>Ecdysozoa</taxon>
        <taxon>Arthropoda</taxon>
        <taxon>Crustacea</taxon>
        <taxon>Oligostraca</taxon>
        <taxon>Ostracoda</taxon>
        <taxon>Podocopa</taxon>
        <taxon>Podocopida</taxon>
        <taxon>Cypridocopina</taxon>
        <taxon>Cypridoidea</taxon>
        <taxon>Cyprididae</taxon>
        <taxon>Notodromas</taxon>
    </lineage>
</organism>
<reference evidence="2" key="1">
    <citation type="submission" date="2020-11" db="EMBL/GenBank/DDBJ databases">
        <authorList>
            <person name="Tran Van P."/>
        </authorList>
    </citation>
    <scope>NUCLEOTIDE SEQUENCE</scope>
</reference>
<accession>A0A7R9GG08</accession>
<dbReference type="Proteomes" id="UP000678499">
    <property type="component" value="Unassembled WGS sequence"/>
</dbReference>
<dbReference type="AlphaFoldDB" id="A0A7R9GG08"/>
<gene>
    <name evidence="2" type="ORF">NMOB1V02_LOCUS7206</name>
</gene>
<dbReference type="EMBL" id="CAJPEX010001679">
    <property type="protein sequence ID" value="CAG0919687.1"/>
    <property type="molecule type" value="Genomic_DNA"/>
</dbReference>
<sequence length="158" mass="16732">MFGAATNAADGGGSSDHGLRRQTRSVVSHLGSCSGGYGTSSSSTSYDAPGLRRFSEASRVSTRRDCYPDLMLPAVDEADTFDAMLGMSDDDDAMPNATSDGRSSTSRRGSSRATRKQLGLPPARCWDPVFTCEGEEYVVGSSQCGTRLSAAQTVRRDN</sequence>
<feature type="region of interest" description="Disordered" evidence="1">
    <location>
        <begin position="1"/>
        <end position="62"/>
    </location>
</feature>
<evidence type="ECO:0000256" key="1">
    <source>
        <dbReference type="SAM" id="MobiDB-lite"/>
    </source>
</evidence>
<keyword evidence="3" id="KW-1185">Reference proteome</keyword>
<feature type="compositionally biased region" description="Low complexity" evidence="1">
    <location>
        <begin position="97"/>
        <end position="108"/>
    </location>
</feature>
<name>A0A7R9GG08_9CRUS</name>
<feature type="region of interest" description="Disordered" evidence="1">
    <location>
        <begin position="83"/>
        <end position="123"/>
    </location>
</feature>
<dbReference type="EMBL" id="OA883716">
    <property type="protein sequence ID" value="CAD7279535.1"/>
    <property type="molecule type" value="Genomic_DNA"/>
</dbReference>
<protein>
    <submittedName>
        <fullName evidence="2">Uncharacterized protein</fullName>
    </submittedName>
</protein>
<evidence type="ECO:0000313" key="2">
    <source>
        <dbReference type="EMBL" id="CAD7279535.1"/>
    </source>
</evidence>